<name>A0A9P8GII8_AURME</name>
<reference evidence="1" key="2">
    <citation type="submission" date="2021-08" db="EMBL/GenBank/DDBJ databases">
        <authorList>
            <person name="Gostincar C."/>
            <person name="Sun X."/>
            <person name="Song Z."/>
            <person name="Gunde-Cimerman N."/>
        </authorList>
    </citation>
    <scope>NUCLEOTIDE SEQUENCE</scope>
    <source>
        <strain evidence="1">EXF-8016</strain>
    </source>
</reference>
<dbReference type="OrthoDB" id="3934074at2759"/>
<dbReference type="Proteomes" id="UP000767238">
    <property type="component" value="Unassembled WGS sequence"/>
</dbReference>
<feature type="non-terminal residue" evidence="1">
    <location>
        <position position="85"/>
    </location>
</feature>
<accession>A0A9P8GII8</accession>
<comment type="caution">
    <text evidence="1">The sequence shown here is derived from an EMBL/GenBank/DDBJ whole genome shotgun (WGS) entry which is preliminary data.</text>
</comment>
<evidence type="ECO:0000313" key="2">
    <source>
        <dbReference type="Proteomes" id="UP000767238"/>
    </source>
</evidence>
<dbReference type="AlphaFoldDB" id="A0A9P8GII8"/>
<sequence length="85" mass="10131">MSEVMALRTQILENLKALRDRNLERRQFVSILDGDEEWTIFLDDTNPSLPRVFRESDYHGKGPTPEEAYKNMLKQTARELYRRCQ</sequence>
<reference evidence="1" key="1">
    <citation type="journal article" date="2021" name="J Fungi (Basel)">
        <title>Virulence traits and population genomics of the black yeast Aureobasidium melanogenum.</title>
        <authorList>
            <person name="Cernosa A."/>
            <person name="Sun X."/>
            <person name="Gostincar C."/>
            <person name="Fang C."/>
            <person name="Gunde-Cimerman N."/>
            <person name="Song Z."/>
        </authorList>
    </citation>
    <scope>NUCLEOTIDE SEQUENCE</scope>
    <source>
        <strain evidence="1">EXF-8016</strain>
    </source>
</reference>
<proteinExistence type="predicted"/>
<evidence type="ECO:0000313" key="1">
    <source>
        <dbReference type="EMBL" id="KAH0223949.1"/>
    </source>
</evidence>
<dbReference type="EMBL" id="JAHFYH010000022">
    <property type="protein sequence ID" value="KAH0223949.1"/>
    <property type="molecule type" value="Genomic_DNA"/>
</dbReference>
<organism evidence="1 2">
    <name type="scientific">Aureobasidium melanogenum</name>
    <name type="common">Aureobasidium pullulans var. melanogenum</name>
    <dbReference type="NCBI Taxonomy" id="46634"/>
    <lineage>
        <taxon>Eukaryota</taxon>
        <taxon>Fungi</taxon>
        <taxon>Dikarya</taxon>
        <taxon>Ascomycota</taxon>
        <taxon>Pezizomycotina</taxon>
        <taxon>Dothideomycetes</taxon>
        <taxon>Dothideomycetidae</taxon>
        <taxon>Dothideales</taxon>
        <taxon>Saccotheciaceae</taxon>
        <taxon>Aureobasidium</taxon>
    </lineage>
</organism>
<gene>
    <name evidence="1" type="ORF">KCV03_g3994</name>
</gene>
<protein>
    <submittedName>
        <fullName evidence="1">Uncharacterized protein</fullName>
    </submittedName>
</protein>